<evidence type="ECO:0000313" key="4">
    <source>
        <dbReference type="Proteomes" id="UP000190188"/>
    </source>
</evidence>
<reference evidence="3 4" key="1">
    <citation type="submission" date="2017-01" db="EMBL/GenBank/DDBJ databases">
        <title>Genome analysis of Paenibacillus selenitrireducens ES3-24.</title>
        <authorList>
            <person name="Xu D."/>
            <person name="Yao R."/>
            <person name="Zheng S."/>
        </authorList>
    </citation>
    <scope>NUCLEOTIDE SEQUENCE [LARGE SCALE GENOMIC DNA]</scope>
    <source>
        <strain evidence="3 4">ES3-24</strain>
    </source>
</reference>
<dbReference type="STRING" id="1324314.BVG16_08030"/>
<evidence type="ECO:0000256" key="2">
    <source>
        <dbReference type="SAM" id="Phobius"/>
    </source>
</evidence>
<keyword evidence="2" id="KW-0812">Transmembrane</keyword>
<proteinExistence type="predicted"/>
<keyword evidence="2" id="KW-0472">Membrane</keyword>
<dbReference type="OrthoDB" id="2662662at2"/>
<dbReference type="RefSeq" id="WP_078498042.1">
    <property type="nucleotide sequence ID" value="NZ_MSZX01000003.1"/>
</dbReference>
<evidence type="ECO:0000256" key="1">
    <source>
        <dbReference type="SAM" id="MobiDB-lite"/>
    </source>
</evidence>
<feature type="region of interest" description="Disordered" evidence="1">
    <location>
        <begin position="60"/>
        <end position="139"/>
    </location>
</feature>
<comment type="caution">
    <text evidence="3">The sequence shown here is derived from an EMBL/GenBank/DDBJ whole genome shotgun (WGS) entry which is preliminary data.</text>
</comment>
<evidence type="ECO:0008006" key="5">
    <source>
        <dbReference type="Google" id="ProtNLM"/>
    </source>
</evidence>
<organism evidence="3 4">
    <name type="scientific">Paenibacillus selenitireducens</name>
    <dbReference type="NCBI Taxonomy" id="1324314"/>
    <lineage>
        <taxon>Bacteria</taxon>
        <taxon>Bacillati</taxon>
        <taxon>Bacillota</taxon>
        <taxon>Bacilli</taxon>
        <taxon>Bacillales</taxon>
        <taxon>Paenibacillaceae</taxon>
        <taxon>Paenibacillus</taxon>
    </lineage>
</organism>
<gene>
    <name evidence="3" type="ORF">BVG16_08030</name>
</gene>
<feature type="compositionally biased region" description="Low complexity" evidence="1">
    <location>
        <begin position="82"/>
        <end position="129"/>
    </location>
</feature>
<keyword evidence="4" id="KW-1185">Reference proteome</keyword>
<dbReference type="Proteomes" id="UP000190188">
    <property type="component" value="Unassembled WGS sequence"/>
</dbReference>
<name>A0A1T2XGV7_9BACL</name>
<evidence type="ECO:0000313" key="3">
    <source>
        <dbReference type="EMBL" id="OPA79042.1"/>
    </source>
</evidence>
<accession>A0A1T2XGV7</accession>
<keyword evidence="2" id="KW-1133">Transmembrane helix</keyword>
<dbReference type="EMBL" id="MSZX01000003">
    <property type="protein sequence ID" value="OPA79042.1"/>
    <property type="molecule type" value="Genomic_DNA"/>
</dbReference>
<dbReference type="AlphaFoldDB" id="A0A1T2XGV7"/>
<protein>
    <recommendedName>
        <fullName evidence="5">Spore coat protein</fullName>
    </recommendedName>
</protein>
<feature type="transmembrane region" description="Helical" evidence="2">
    <location>
        <begin position="6"/>
        <end position="30"/>
    </location>
</feature>
<sequence>MVKVFAWFAKIVGLVVVVSTVTVITTGLIVNSYIDSVLKKFNIQLEGTPFALSQLWGGASTTPPKKADDAGSSSTPKPQGDAVPAMGGVTAPPAAAGGDDAAAGKTGTAPAEGGAAGATGADSSAADQALPNTATPPEEGVVISRDEIAQRKDQLSSADKDKLFLSLMAKIPAEEMQKISTAVEDGLTETELQEVEQIIAKYVSSEEYDKLIEMLKQY</sequence>